<dbReference type="STRING" id="1157962.A0A250WR38"/>
<dbReference type="PANTHER" id="PTHR20923:SF1">
    <property type="entry name" value="G PATCH DOMAIN AND ANKYRIN REPEAT-CONTAINING PROTEIN 1"/>
    <property type="match status" value="1"/>
</dbReference>
<reference evidence="3 4" key="1">
    <citation type="submission" date="2017-08" db="EMBL/GenBank/DDBJ databases">
        <title>Acidophilic green algal genome provides insights into adaptation to an acidic environment.</title>
        <authorList>
            <person name="Hirooka S."/>
            <person name="Hirose Y."/>
            <person name="Kanesaki Y."/>
            <person name="Higuchi S."/>
            <person name="Fujiwara T."/>
            <person name="Onuma R."/>
            <person name="Era A."/>
            <person name="Ohbayashi R."/>
            <person name="Uzuka A."/>
            <person name="Nozaki H."/>
            <person name="Yoshikawa H."/>
            <person name="Miyagishima S.Y."/>
        </authorList>
    </citation>
    <scope>NUCLEOTIDE SEQUENCE [LARGE SCALE GENOMIC DNA]</scope>
    <source>
        <strain evidence="3 4">NIES-2499</strain>
    </source>
</reference>
<keyword evidence="4" id="KW-1185">Reference proteome</keyword>
<feature type="compositionally biased region" description="Polar residues" evidence="1">
    <location>
        <begin position="20"/>
        <end position="42"/>
    </location>
</feature>
<accession>A0A250WR38</accession>
<dbReference type="InterPro" id="IPR039146">
    <property type="entry name" value="GPANK1"/>
</dbReference>
<feature type="domain" description="G-patch" evidence="2">
    <location>
        <begin position="60"/>
        <end position="106"/>
    </location>
</feature>
<name>A0A250WR38_9CHLO</name>
<protein>
    <recommendedName>
        <fullName evidence="2">G-patch domain-containing protein</fullName>
    </recommendedName>
</protein>
<feature type="region of interest" description="Disordered" evidence="1">
    <location>
        <begin position="190"/>
        <end position="210"/>
    </location>
</feature>
<dbReference type="GO" id="GO:0003676">
    <property type="term" value="F:nucleic acid binding"/>
    <property type="evidence" value="ECO:0007669"/>
    <property type="project" value="InterPro"/>
</dbReference>
<dbReference type="PANTHER" id="PTHR20923">
    <property type="entry name" value="BAT4 PROTEIN-RELATED"/>
    <property type="match status" value="1"/>
</dbReference>
<gene>
    <name evidence="3" type="ORF">CEUSTIGMA_g612.t1</name>
</gene>
<dbReference type="AlphaFoldDB" id="A0A250WR38"/>
<evidence type="ECO:0000256" key="1">
    <source>
        <dbReference type="SAM" id="MobiDB-lite"/>
    </source>
</evidence>
<sequence>MKFESAGVHRLDFGEEVLNSGSRNINGVRSHESNNQQSSEPTISRPEETVQRHTQLSIAADNIGYNLLCKAGWTEGTGLGAQKQGRVTPIQAWHQKGNRGIGFSKSALQQQSLGFLSTEARRSEEDRISQARASQVQQSLGEKRRKLVSGIVQKELEGEDLVTKVKLHTQIMRQEQDEAERRAISRILSNALNDPHDMPYSSGDSNPLNRKHRLTALNPLLDNSP</sequence>
<dbReference type="EMBL" id="BEGY01000002">
    <property type="protein sequence ID" value="GAX73159.1"/>
    <property type="molecule type" value="Genomic_DNA"/>
</dbReference>
<feature type="region of interest" description="Disordered" evidence="1">
    <location>
        <begin position="20"/>
        <end position="48"/>
    </location>
</feature>
<dbReference type="SMART" id="SM00443">
    <property type="entry name" value="G_patch"/>
    <property type="match status" value="1"/>
</dbReference>
<evidence type="ECO:0000313" key="4">
    <source>
        <dbReference type="Proteomes" id="UP000232323"/>
    </source>
</evidence>
<dbReference type="Proteomes" id="UP000232323">
    <property type="component" value="Unassembled WGS sequence"/>
</dbReference>
<proteinExistence type="predicted"/>
<dbReference type="PROSITE" id="PS50174">
    <property type="entry name" value="G_PATCH"/>
    <property type="match status" value="1"/>
</dbReference>
<evidence type="ECO:0000259" key="2">
    <source>
        <dbReference type="PROSITE" id="PS50174"/>
    </source>
</evidence>
<dbReference type="Pfam" id="PF01585">
    <property type="entry name" value="G-patch"/>
    <property type="match status" value="1"/>
</dbReference>
<evidence type="ECO:0000313" key="3">
    <source>
        <dbReference type="EMBL" id="GAX73159.1"/>
    </source>
</evidence>
<dbReference type="InterPro" id="IPR000467">
    <property type="entry name" value="G_patch_dom"/>
</dbReference>
<organism evidence="3 4">
    <name type="scientific">Chlamydomonas eustigma</name>
    <dbReference type="NCBI Taxonomy" id="1157962"/>
    <lineage>
        <taxon>Eukaryota</taxon>
        <taxon>Viridiplantae</taxon>
        <taxon>Chlorophyta</taxon>
        <taxon>core chlorophytes</taxon>
        <taxon>Chlorophyceae</taxon>
        <taxon>CS clade</taxon>
        <taxon>Chlamydomonadales</taxon>
        <taxon>Chlamydomonadaceae</taxon>
        <taxon>Chlamydomonas</taxon>
    </lineage>
</organism>
<dbReference type="OrthoDB" id="21470at2759"/>
<comment type="caution">
    <text evidence="3">The sequence shown here is derived from an EMBL/GenBank/DDBJ whole genome shotgun (WGS) entry which is preliminary data.</text>
</comment>